<protein>
    <submittedName>
        <fullName evidence="3">Uncharacterized protein</fullName>
    </submittedName>
</protein>
<sequence length="64" mass="7354">MNIQGKLVTDDLMLTLVFGALLVGALIFGFMAWLSYTDRKRNAKRHSMTKGADRITQLKRKRKK</sequence>
<evidence type="ECO:0000256" key="1">
    <source>
        <dbReference type="SAM" id="MobiDB-lite"/>
    </source>
</evidence>
<proteinExistence type="predicted"/>
<dbReference type="Proteomes" id="UP000482155">
    <property type="component" value="Unassembled WGS sequence"/>
</dbReference>
<accession>A0A6B3SQW0</accession>
<organism evidence="3 4">
    <name type="scientific">Noviherbaspirillum galbum</name>
    <dbReference type="NCBI Taxonomy" id="2709383"/>
    <lineage>
        <taxon>Bacteria</taxon>
        <taxon>Pseudomonadati</taxon>
        <taxon>Pseudomonadota</taxon>
        <taxon>Betaproteobacteria</taxon>
        <taxon>Burkholderiales</taxon>
        <taxon>Oxalobacteraceae</taxon>
        <taxon>Noviherbaspirillum</taxon>
    </lineage>
</organism>
<dbReference type="AlphaFoldDB" id="A0A6B3SQW0"/>
<gene>
    <name evidence="3" type="ORF">G3574_19690</name>
</gene>
<evidence type="ECO:0000313" key="4">
    <source>
        <dbReference type="Proteomes" id="UP000482155"/>
    </source>
</evidence>
<comment type="caution">
    <text evidence="3">The sequence shown here is derived from an EMBL/GenBank/DDBJ whole genome shotgun (WGS) entry which is preliminary data.</text>
</comment>
<dbReference type="EMBL" id="JAAIVB010000069">
    <property type="protein sequence ID" value="NEX63310.1"/>
    <property type="molecule type" value="Genomic_DNA"/>
</dbReference>
<evidence type="ECO:0000256" key="2">
    <source>
        <dbReference type="SAM" id="Phobius"/>
    </source>
</evidence>
<name>A0A6B3SQW0_9BURK</name>
<dbReference type="RefSeq" id="WP_163967103.1">
    <property type="nucleotide sequence ID" value="NZ_JAAIVB010000069.1"/>
</dbReference>
<keyword evidence="2" id="KW-0472">Membrane</keyword>
<feature type="transmembrane region" description="Helical" evidence="2">
    <location>
        <begin position="12"/>
        <end position="36"/>
    </location>
</feature>
<evidence type="ECO:0000313" key="3">
    <source>
        <dbReference type="EMBL" id="NEX63310.1"/>
    </source>
</evidence>
<keyword evidence="2" id="KW-0812">Transmembrane</keyword>
<keyword evidence="2" id="KW-1133">Transmembrane helix</keyword>
<feature type="region of interest" description="Disordered" evidence="1">
    <location>
        <begin position="44"/>
        <end position="64"/>
    </location>
</feature>
<keyword evidence="4" id="KW-1185">Reference proteome</keyword>
<reference evidence="3 4" key="1">
    <citation type="submission" date="2020-02" db="EMBL/GenBank/DDBJ databases">
        <authorList>
            <person name="Kim M.K."/>
        </authorList>
    </citation>
    <scope>NUCLEOTIDE SEQUENCE [LARGE SCALE GENOMIC DNA]</scope>
    <source>
        <strain evidence="3 4">17J57-3</strain>
    </source>
</reference>